<dbReference type="SUPFAM" id="SSF101386">
    <property type="entry name" value="all-alpha NTP pyrophosphatases"/>
    <property type="match status" value="1"/>
</dbReference>
<evidence type="ECO:0000313" key="3">
    <source>
        <dbReference type="Proteomes" id="UP000241201"/>
    </source>
</evidence>
<dbReference type="EMBL" id="JAJDKZ010000023">
    <property type="protein sequence ID" value="MCB8610705.1"/>
    <property type="molecule type" value="Genomic_DNA"/>
</dbReference>
<name>A0A2T3FS86_9FIRM</name>
<dbReference type="EMBL" id="PYLP01000018">
    <property type="protein sequence ID" value="PST38130.1"/>
    <property type="molecule type" value="Genomic_DNA"/>
</dbReference>
<comment type="caution">
    <text evidence="2">The sequence shown here is derived from an EMBL/GenBank/DDBJ whole genome shotgun (WGS) entry which is preliminary data.</text>
</comment>
<gene>
    <name evidence="2" type="ORF">C7U55_11190</name>
    <name evidence="1" type="ORF">LJD69_08880</name>
</gene>
<keyword evidence="3" id="KW-1185">Reference proteome</keyword>
<dbReference type="AlphaFoldDB" id="A0A2T3FS86"/>
<reference evidence="2" key="2">
    <citation type="journal article" date="2019" name="Int. J. Syst. Evol. Microbiol.">
        <title>Faecalibacillus intestinalis gen. nov., sp. nov. and Faecalibacillus faecis sp. nov., isolated from human faeces.</title>
        <authorList>
            <person name="Seo B."/>
            <person name="Jeon K."/>
            <person name="Baek I."/>
            <person name="Lee Y.M."/>
            <person name="Baek K."/>
            <person name="Ko G."/>
        </authorList>
    </citation>
    <scope>NUCLEOTIDE SEQUENCE</scope>
    <source>
        <strain evidence="2">SNUG30370</strain>
    </source>
</reference>
<evidence type="ECO:0000313" key="2">
    <source>
        <dbReference type="EMBL" id="PST38130.1"/>
    </source>
</evidence>
<dbReference type="GeneID" id="77471647"/>
<proteinExistence type="predicted"/>
<organism evidence="2 3">
    <name type="scientific">Faecalibacillus faecis</name>
    <dbReference type="NCBI Taxonomy" id="1982628"/>
    <lineage>
        <taxon>Bacteria</taxon>
        <taxon>Bacillati</taxon>
        <taxon>Bacillota</taxon>
        <taxon>Erysipelotrichia</taxon>
        <taxon>Erysipelotrichales</taxon>
        <taxon>Coprobacillaceae</taxon>
        <taxon>Faecalibacillus</taxon>
    </lineage>
</organism>
<dbReference type="InterPro" id="IPR014871">
    <property type="entry name" value="dUTPase/dCTP_pyrophosphatase"/>
</dbReference>
<accession>A0A2T3FS86</accession>
<protein>
    <submittedName>
        <fullName evidence="1">dUTP diphosphatase</fullName>
    </submittedName>
</protein>
<reference evidence="3" key="1">
    <citation type="submission" date="2018-03" db="EMBL/GenBank/DDBJ databases">
        <title>Lachnoclostridium SNUG30370 gen.nov., sp.nov., isolated from human faeces.</title>
        <authorList>
            <person name="Seo B."/>
            <person name="Jeon K."/>
            <person name="Ko G."/>
        </authorList>
    </citation>
    <scope>NUCLEOTIDE SEQUENCE [LARGE SCALE GENOMIC DNA]</scope>
    <source>
        <strain evidence="3">SNUG30370</strain>
    </source>
</reference>
<evidence type="ECO:0000313" key="1">
    <source>
        <dbReference type="EMBL" id="MCB8610705.1"/>
    </source>
</evidence>
<dbReference type="RefSeq" id="WP_106988636.1">
    <property type="nucleotide sequence ID" value="NZ_DAWBWI010000302.1"/>
</dbReference>
<sequence>MNELSKMYQVYVNKELQVGKNEILNVERLKQKTLSFLHDLGEVSLDSRCYLFWEKEEAINHEELLGHYMEGLKMLMSIGYELRIDTIKNHTEIPNSSSIEDLILKIYQAIVSVSSSYSSTDYQNAIDDYFSLGFNLGIDLDEIIDHI</sequence>
<dbReference type="Proteomes" id="UP000241201">
    <property type="component" value="Unassembled WGS sequence"/>
</dbReference>
<dbReference type="Proteomes" id="UP001198439">
    <property type="component" value="Unassembled WGS sequence"/>
</dbReference>
<dbReference type="Pfam" id="PF08761">
    <property type="entry name" value="dUTPase_2"/>
    <property type="match status" value="1"/>
</dbReference>
<dbReference type="Gene3D" id="1.10.4010.10">
    <property type="entry name" value="Type II deoxyuridine triphosphatase"/>
    <property type="match status" value="1"/>
</dbReference>
<reference evidence="1" key="3">
    <citation type="submission" date="2021-10" db="EMBL/GenBank/DDBJ databases">
        <title>Collection of gut derived symbiotic bacterial strains cultured from healthy donors.</title>
        <authorList>
            <person name="Lin H."/>
            <person name="Littmann E."/>
            <person name="Kohout C."/>
            <person name="Pamer E.G."/>
        </authorList>
    </citation>
    <scope>NUCLEOTIDE SEQUENCE</scope>
    <source>
        <strain evidence="1">DFI.4.48</strain>
    </source>
</reference>